<keyword evidence="3 9" id="KW-0812">Transmembrane</keyword>
<dbReference type="PANTHER" id="PTHR24248">
    <property type="entry name" value="ADRENERGIC RECEPTOR-RELATED G-PROTEIN COUPLED RECEPTOR"/>
    <property type="match status" value="1"/>
</dbReference>
<organism evidence="11 12">
    <name type="scientific">Candidula unifasciata</name>
    <dbReference type="NCBI Taxonomy" id="100452"/>
    <lineage>
        <taxon>Eukaryota</taxon>
        <taxon>Metazoa</taxon>
        <taxon>Spiralia</taxon>
        <taxon>Lophotrochozoa</taxon>
        <taxon>Mollusca</taxon>
        <taxon>Gastropoda</taxon>
        <taxon>Heterobranchia</taxon>
        <taxon>Euthyneura</taxon>
        <taxon>Panpulmonata</taxon>
        <taxon>Eupulmonata</taxon>
        <taxon>Stylommatophora</taxon>
        <taxon>Helicina</taxon>
        <taxon>Helicoidea</taxon>
        <taxon>Geomitridae</taxon>
        <taxon>Candidula</taxon>
    </lineage>
</organism>
<keyword evidence="6 9" id="KW-0472">Membrane</keyword>
<keyword evidence="5" id="KW-0297">G-protein coupled receptor</keyword>
<dbReference type="GO" id="GO:0004930">
    <property type="term" value="F:G protein-coupled receptor activity"/>
    <property type="evidence" value="ECO:0007669"/>
    <property type="project" value="UniProtKB-KW"/>
</dbReference>
<keyword evidence="7" id="KW-0675">Receptor</keyword>
<keyword evidence="4 9" id="KW-1133">Transmembrane helix</keyword>
<dbReference type="InterPro" id="IPR000276">
    <property type="entry name" value="GPCR_Rhodpsn"/>
</dbReference>
<keyword evidence="8" id="KW-0807">Transducer</keyword>
<dbReference type="InterPro" id="IPR017452">
    <property type="entry name" value="GPCR_Rhodpsn_7TM"/>
</dbReference>
<evidence type="ECO:0000259" key="10">
    <source>
        <dbReference type="PROSITE" id="PS50262"/>
    </source>
</evidence>
<feature type="transmembrane region" description="Helical" evidence="9">
    <location>
        <begin position="176"/>
        <end position="206"/>
    </location>
</feature>
<evidence type="ECO:0000256" key="4">
    <source>
        <dbReference type="ARBA" id="ARBA00022989"/>
    </source>
</evidence>
<feature type="transmembrane region" description="Helical" evidence="9">
    <location>
        <begin position="227"/>
        <end position="250"/>
    </location>
</feature>
<keyword evidence="2" id="KW-1003">Cell membrane</keyword>
<comment type="caution">
    <text evidence="11">The sequence shown here is derived from an EMBL/GenBank/DDBJ whole genome shotgun (WGS) entry which is preliminary data.</text>
</comment>
<dbReference type="PROSITE" id="PS50262">
    <property type="entry name" value="G_PROTEIN_RECEP_F1_2"/>
    <property type="match status" value="1"/>
</dbReference>
<sequence>METTTEVPVESSAGGFTPQVIGGCVLAVWILFSNIVLMLAILRSEHRRKVSFNLHVCNLCLAGLLMGGLVLPLLIDFHFQNQWIHGDNLCRIWIMADMMVATVSVLVLVAIIFDRFVLFSCPDAAEGCCKFVLSAALIVFPWTLGAATVLPLYLIGETGEGVREDEGVCFLHLDKTFAIIAEIACYGVPSLVALALLVATSLTWCYKREDLRDMDFSEEREHKGWQVLTSWVISLTVISMWFPFCALHLLTQIFNTTWSHEWWTAAIWLAYANSGLNPILWMIMPRLRQSVKALCCCCCTKDYDEDDYFDDETSAAMIEFAEK</sequence>
<dbReference type="Proteomes" id="UP000678393">
    <property type="component" value="Unassembled WGS sequence"/>
</dbReference>
<evidence type="ECO:0000256" key="7">
    <source>
        <dbReference type="ARBA" id="ARBA00023170"/>
    </source>
</evidence>
<keyword evidence="12" id="KW-1185">Reference proteome</keyword>
<dbReference type="PRINTS" id="PR00237">
    <property type="entry name" value="GPCRRHODOPSN"/>
</dbReference>
<feature type="domain" description="G-protein coupled receptors family 1 profile" evidence="10">
    <location>
        <begin position="33"/>
        <end position="281"/>
    </location>
</feature>
<gene>
    <name evidence="11" type="ORF">CUNI_LOCUS10994</name>
</gene>
<comment type="subcellular location">
    <subcellularLocation>
        <location evidence="1">Cell membrane</location>
        <topology evidence="1">Multi-pass membrane protein</topology>
    </subcellularLocation>
</comment>
<feature type="transmembrane region" description="Helical" evidence="9">
    <location>
        <begin position="262"/>
        <end position="283"/>
    </location>
</feature>
<reference evidence="11" key="1">
    <citation type="submission" date="2021-04" db="EMBL/GenBank/DDBJ databases">
        <authorList>
            <consortium name="Molecular Ecology Group"/>
        </authorList>
    </citation>
    <scope>NUCLEOTIDE SEQUENCE</scope>
</reference>
<dbReference type="GO" id="GO:0005886">
    <property type="term" value="C:plasma membrane"/>
    <property type="evidence" value="ECO:0007669"/>
    <property type="project" value="UniProtKB-SubCell"/>
</dbReference>
<dbReference type="SUPFAM" id="SSF81321">
    <property type="entry name" value="Family A G protein-coupled receptor-like"/>
    <property type="match status" value="1"/>
</dbReference>
<dbReference type="Pfam" id="PF00001">
    <property type="entry name" value="7tm_1"/>
    <property type="match status" value="1"/>
</dbReference>
<proteinExistence type="predicted"/>
<evidence type="ECO:0000256" key="8">
    <source>
        <dbReference type="ARBA" id="ARBA00023224"/>
    </source>
</evidence>
<feature type="transmembrane region" description="Helical" evidence="9">
    <location>
        <begin position="54"/>
        <end position="75"/>
    </location>
</feature>
<dbReference type="AlphaFoldDB" id="A0A8S3ZEB9"/>
<dbReference type="Gene3D" id="1.20.1070.10">
    <property type="entry name" value="Rhodopsin 7-helix transmembrane proteins"/>
    <property type="match status" value="1"/>
</dbReference>
<accession>A0A8S3ZEB9</accession>
<feature type="transmembrane region" description="Helical" evidence="9">
    <location>
        <begin position="95"/>
        <end position="119"/>
    </location>
</feature>
<name>A0A8S3ZEB9_9EUPU</name>
<dbReference type="OrthoDB" id="6117944at2759"/>
<evidence type="ECO:0000256" key="3">
    <source>
        <dbReference type="ARBA" id="ARBA00022692"/>
    </source>
</evidence>
<evidence type="ECO:0000256" key="6">
    <source>
        <dbReference type="ARBA" id="ARBA00023136"/>
    </source>
</evidence>
<evidence type="ECO:0000256" key="2">
    <source>
        <dbReference type="ARBA" id="ARBA00022475"/>
    </source>
</evidence>
<feature type="transmembrane region" description="Helical" evidence="9">
    <location>
        <begin position="131"/>
        <end position="156"/>
    </location>
</feature>
<feature type="transmembrane region" description="Helical" evidence="9">
    <location>
        <begin position="20"/>
        <end position="42"/>
    </location>
</feature>
<dbReference type="EMBL" id="CAJHNH020002057">
    <property type="protein sequence ID" value="CAG5125436.1"/>
    <property type="molecule type" value="Genomic_DNA"/>
</dbReference>
<evidence type="ECO:0000313" key="12">
    <source>
        <dbReference type="Proteomes" id="UP000678393"/>
    </source>
</evidence>
<evidence type="ECO:0000256" key="1">
    <source>
        <dbReference type="ARBA" id="ARBA00004651"/>
    </source>
</evidence>
<protein>
    <recommendedName>
        <fullName evidence="10">G-protein coupled receptors family 1 profile domain-containing protein</fullName>
    </recommendedName>
</protein>
<evidence type="ECO:0000256" key="9">
    <source>
        <dbReference type="SAM" id="Phobius"/>
    </source>
</evidence>
<evidence type="ECO:0000313" key="11">
    <source>
        <dbReference type="EMBL" id="CAG5125436.1"/>
    </source>
</evidence>
<evidence type="ECO:0000256" key="5">
    <source>
        <dbReference type="ARBA" id="ARBA00023040"/>
    </source>
</evidence>